<sequence>MKAIDREWIIKKVLLVLAMMTVLGIAMIIFFVVKESIPAFRQAGLSNLASSDWSPESGRYGMLVFFTGTLATSLGGLLLGAPLAIAAAVFLTQMAPRRVKTVVGRGIDLLAGVPSIVLGWLGLTVLVPWIRALTNSTGTGILAASILLAIMVIPTITAISKDALEAVPRSYREAALGMGATRWQTIRQVLLPAAKPGILVAVILGMGRAIGETMAVALVIGPATVFPKSLTSPTHTLTTKILIDMGESTGVQRSALFAMGLVLLLLAMGMILLIRLVTRRMQPVR</sequence>
<proteinExistence type="inferred from homology"/>
<dbReference type="InterPro" id="IPR000515">
    <property type="entry name" value="MetI-like"/>
</dbReference>
<feature type="transmembrane region" description="Helical" evidence="9">
    <location>
        <begin position="197"/>
        <end position="220"/>
    </location>
</feature>
<evidence type="ECO:0000256" key="5">
    <source>
        <dbReference type="ARBA" id="ARBA00022592"/>
    </source>
</evidence>
<accession>A0A1F2WF72</accession>
<dbReference type="AlphaFoldDB" id="A0A1F2WF72"/>
<dbReference type="PANTHER" id="PTHR30425">
    <property type="entry name" value="PHOSPHATE TRANSPORT SYSTEM PERMEASE PROTEIN PST"/>
    <property type="match status" value="1"/>
</dbReference>
<dbReference type="SUPFAM" id="SSF161098">
    <property type="entry name" value="MetI-like"/>
    <property type="match status" value="1"/>
</dbReference>
<evidence type="ECO:0000259" key="11">
    <source>
        <dbReference type="PROSITE" id="PS50928"/>
    </source>
</evidence>
<dbReference type="Pfam" id="PF00528">
    <property type="entry name" value="BPD_transp_1"/>
    <property type="match status" value="1"/>
</dbReference>
<feature type="transmembrane region" description="Helical" evidence="9">
    <location>
        <begin position="141"/>
        <end position="159"/>
    </location>
</feature>
<comment type="function">
    <text evidence="10">Part of the binding-protein-dependent transport system for phosphate; probably responsible for the translocation of the substrate across the membrane.</text>
</comment>
<dbReference type="NCBIfam" id="TIGR02138">
    <property type="entry name" value="phosphate_pstC"/>
    <property type="match status" value="1"/>
</dbReference>
<dbReference type="InterPro" id="IPR035906">
    <property type="entry name" value="MetI-like_sf"/>
</dbReference>
<dbReference type="STRING" id="1797197.A2Y75_09295"/>
<evidence type="ECO:0000256" key="3">
    <source>
        <dbReference type="ARBA" id="ARBA00022448"/>
    </source>
</evidence>
<feature type="transmembrane region" description="Helical" evidence="9">
    <location>
        <begin position="12"/>
        <end position="33"/>
    </location>
</feature>
<feature type="transmembrane region" description="Helical" evidence="9">
    <location>
        <begin position="60"/>
        <end position="89"/>
    </location>
</feature>
<evidence type="ECO:0000256" key="4">
    <source>
        <dbReference type="ARBA" id="ARBA00022475"/>
    </source>
</evidence>
<protein>
    <recommendedName>
        <fullName evidence="10">Phosphate transport system permease protein</fullName>
    </recommendedName>
</protein>
<dbReference type="CDD" id="cd06261">
    <property type="entry name" value="TM_PBP2"/>
    <property type="match status" value="1"/>
</dbReference>
<dbReference type="Proteomes" id="UP000177876">
    <property type="component" value="Unassembled WGS sequence"/>
</dbReference>
<reference evidence="12 13" key="1">
    <citation type="journal article" date="2016" name="Nat. Commun.">
        <title>Thousands of microbial genomes shed light on interconnected biogeochemical processes in an aquifer system.</title>
        <authorList>
            <person name="Anantharaman K."/>
            <person name="Brown C.T."/>
            <person name="Hug L.A."/>
            <person name="Sharon I."/>
            <person name="Castelle C.J."/>
            <person name="Probst A.J."/>
            <person name="Thomas B.C."/>
            <person name="Singh A."/>
            <person name="Wilkins M.J."/>
            <person name="Karaoz U."/>
            <person name="Brodie E.L."/>
            <person name="Williams K.H."/>
            <person name="Hubbard S.S."/>
            <person name="Banfield J.F."/>
        </authorList>
    </citation>
    <scope>NUCLEOTIDE SEQUENCE [LARGE SCALE GENOMIC DNA]</scope>
</reference>
<dbReference type="Gene3D" id="1.10.3720.10">
    <property type="entry name" value="MetI-like"/>
    <property type="match status" value="1"/>
</dbReference>
<keyword evidence="5 10" id="KW-0592">Phosphate transport</keyword>
<keyword evidence="3 9" id="KW-0813">Transport</keyword>
<keyword evidence="4 10" id="KW-1003">Cell membrane</keyword>
<dbReference type="PANTHER" id="PTHR30425:SF1">
    <property type="entry name" value="PHOSPHATE TRANSPORT SYSTEM PERMEASE PROTEIN PSTC"/>
    <property type="match status" value="1"/>
</dbReference>
<feature type="transmembrane region" description="Helical" evidence="9">
    <location>
        <begin position="109"/>
        <end position="129"/>
    </location>
</feature>
<gene>
    <name evidence="12" type="ORF">A2Y75_09295</name>
</gene>
<keyword evidence="8 9" id="KW-0472">Membrane</keyword>
<feature type="transmembrane region" description="Helical" evidence="9">
    <location>
        <begin position="255"/>
        <end position="277"/>
    </location>
</feature>
<evidence type="ECO:0000256" key="1">
    <source>
        <dbReference type="ARBA" id="ARBA00004651"/>
    </source>
</evidence>
<evidence type="ECO:0000313" key="13">
    <source>
        <dbReference type="Proteomes" id="UP000177876"/>
    </source>
</evidence>
<comment type="subcellular location">
    <subcellularLocation>
        <location evidence="1 9">Cell membrane</location>
        <topology evidence="1 9">Multi-pass membrane protein</topology>
    </subcellularLocation>
</comment>
<name>A0A1F2WF72_9ACTN</name>
<evidence type="ECO:0000256" key="10">
    <source>
        <dbReference type="RuleBase" id="RU363054"/>
    </source>
</evidence>
<evidence type="ECO:0000313" key="12">
    <source>
        <dbReference type="EMBL" id="OFW55506.1"/>
    </source>
</evidence>
<dbReference type="EMBL" id="MELK01000053">
    <property type="protein sequence ID" value="OFW55506.1"/>
    <property type="molecule type" value="Genomic_DNA"/>
</dbReference>
<feature type="domain" description="ABC transmembrane type-1" evidence="11">
    <location>
        <begin position="66"/>
        <end position="274"/>
    </location>
</feature>
<evidence type="ECO:0000256" key="8">
    <source>
        <dbReference type="ARBA" id="ARBA00023136"/>
    </source>
</evidence>
<evidence type="ECO:0000256" key="7">
    <source>
        <dbReference type="ARBA" id="ARBA00022989"/>
    </source>
</evidence>
<comment type="caution">
    <text evidence="12">The sequence shown here is derived from an EMBL/GenBank/DDBJ whole genome shotgun (WGS) entry which is preliminary data.</text>
</comment>
<keyword evidence="7 9" id="KW-1133">Transmembrane helix</keyword>
<dbReference type="InterPro" id="IPR051124">
    <property type="entry name" value="Phosphate_Transport_Permease"/>
</dbReference>
<evidence type="ECO:0000256" key="6">
    <source>
        <dbReference type="ARBA" id="ARBA00022692"/>
    </source>
</evidence>
<comment type="similarity">
    <text evidence="2 10">Belongs to the binding-protein-dependent transport system permease family. CysTW subfamily.</text>
</comment>
<dbReference type="PROSITE" id="PS50928">
    <property type="entry name" value="ABC_TM1"/>
    <property type="match status" value="1"/>
</dbReference>
<dbReference type="GO" id="GO:0005886">
    <property type="term" value="C:plasma membrane"/>
    <property type="evidence" value="ECO:0007669"/>
    <property type="project" value="UniProtKB-SubCell"/>
</dbReference>
<dbReference type="GO" id="GO:0006817">
    <property type="term" value="P:phosphate ion transport"/>
    <property type="evidence" value="ECO:0007669"/>
    <property type="project" value="UniProtKB-KW"/>
</dbReference>
<keyword evidence="6 9" id="KW-0812">Transmembrane</keyword>
<evidence type="ECO:0000256" key="2">
    <source>
        <dbReference type="ARBA" id="ARBA00007069"/>
    </source>
</evidence>
<organism evidence="12 13">
    <name type="scientific">Candidatus Solincola sediminis</name>
    <dbReference type="NCBI Taxonomy" id="1797199"/>
    <lineage>
        <taxon>Bacteria</taxon>
        <taxon>Bacillati</taxon>
        <taxon>Actinomycetota</taxon>
        <taxon>Candidatus Geothermincolia</taxon>
        <taxon>Candidatus Geothermincolales</taxon>
        <taxon>Candidatus Geothermincolaceae</taxon>
        <taxon>Candidatus Solincola</taxon>
    </lineage>
</organism>
<dbReference type="GO" id="GO:0005315">
    <property type="term" value="F:phosphate transmembrane transporter activity"/>
    <property type="evidence" value="ECO:0007669"/>
    <property type="project" value="InterPro"/>
</dbReference>
<dbReference type="InterPro" id="IPR011864">
    <property type="entry name" value="Phosphate_PstC"/>
</dbReference>
<evidence type="ECO:0000256" key="9">
    <source>
        <dbReference type="RuleBase" id="RU363032"/>
    </source>
</evidence>